<dbReference type="Proteomes" id="UP000250369">
    <property type="component" value="Unassembled WGS sequence"/>
</dbReference>
<evidence type="ECO:0000313" key="1">
    <source>
        <dbReference type="EMBL" id="RAV22029.1"/>
    </source>
</evidence>
<comment type="caution">
    <text evidence="1">The sequence shown here is derived from an EMBL/GenBank/DDBJ whole genome shotgun (WGS) entry which is preliminary data.</text>
</comment>
<evidence type="ECO:0000313" key="2">
    <source>
        <dbReference type="Proteomes" id="UP000250369"/>
    </source>
</evidence>
<reference evidence="1 2" key="1">
    <citation type="journal article" date="2009" name="Int. J. Syst. Evol. Microbiol.">
        <title>Paenibacillus contaminans sp. nov., isolated from a contaminated laboratory plate.</title>
        <authorList>
            <person name="Chou J.H."/>
            <person name="Lee J.H."/>
            <person name="Lin M.C."/>
            <person name="Chang P.S."/>
            <person name="Arun A.B."/>
            <person name="Young C.C."/>
            <person name="Chen W.M."/>
        </authorList>
    </citation>
    <scope>NUCLEOTIDE SEQUENCE [LARGE SCALE GENOMIC DNA]</scope>
    <source>
        <strain evidence="1 2">CKOBP-6</strain>
    </source>
</reference>
<dbReference type="EMBL" id="QMFB01000003">
    <property type="protein sequence ID" value="RAV22029.1"/>
    <property type="molecule type" value="Genomic_DNA"/>
</dbReference>
<protein>
    <submittedName>
        <fullName evidence="1">Uncharacterized protein</fullName>
    </submittedName>
</protein>
<dbReference type="AlphaFoldDB" id="A0A329MQ26"/>
<sequence length="156" mass="17205">MRPKKRPAKRVSPARRAVIKKKVAVYVKSLQEHADIENVVTLTTGIINKNANTEFSHTEVVNRRSSPVQVRVVVFSWNNPNNPVVLSSVAQNIPANSFRTFNTNISVVNFHYETVILVSNTTNVVANHFGLNSVGGVPTSPQVGDTVLFKDLVMIV</sequence>
<keyword evidence="2" id="KW-1185">Reference proteome</keyword>
<name>A0A329MQ26_9BACL</name>
<organism evidence="1 2">
    <name type="scientific">Paenibacillus contaminans</name>
    <dbReference type="NCBI Taxonomy" id="450362"/>
    <lineage>
        <taxon>Bacteria</taxon>
        <taxon>Bacillati</taxon>
        <taxon>Bacillota</taxon>
        <taxon>Bacilli</taxon>
        <taxon>Bacillales</taxon>
        <taxon>Paenibacillaceae</taxon>
        <taxon>Paenibacillus</taxon>
    </lineage>
</organism>
<dbReference type="OrthoDB" id="2611127at2"/>
<gene>
    <name evidence="1" type="ORF">DQG23_08310</name>
</gene>
<dbReference type="RefSeq" id="WP_113030339.1">
    <property type="nucleotide sequence ID" value="NZ_QMFB01000003.1"/>
</dbReference>
<accession>A0A329MQ26</accession>
<proteinExistence type="predicted"/>